<dbReference type="Proteomes" id="UP000182658">
    <property type="component" value="Unassembled WGS sequence"/>
</dbReference>
<dbReference type="InterPro" id="IPR052917">
    <property type="entry name" value="Stress-Dev_Protein"/>
</dbReference>
<evidence type="ECO:0000256" key="1">
    <source>
        <dbReference type="SAM" id="MobiDB-lite"/>
    </source>
</evidence>
<feature type="compositionally biased region" description="Polar residues" evidence="1">
    <location>
        <begin position="1"/>
        <end position="12"/>
    </location>
</feature>
<evidence type="ECO:0000313" key="4">
    <source>
        <dbReference type="Proteomes" id="UP000182658"/>
    </source>
</evidence>
<keyword evidence="4" id="KW-1185">Reference proteome</keyword>
<sequence length="219" mass="23606">MSGQQFSNTDTGSKPADPYKSKNTDTDASLEEKVAALSGFMNNSKFGMMTTRDSSSGHLISRCMALAAQENGGIDLLFHTNTESHKTDELAKDPNINISFLNGSGEWASISGVAEIVTDRSLVKEHYSPTLKAWLGDLGDGVHDGSANDPRIGIIRVKTFTVTYSVTSKNFFARVADVAQGTLTGQAPAINKLREISESEVKSWRSSHNGVKGEYKGVQ</sequence>
<dbReference type="InParanoid" id="A0A1J7JLP8"/>
<dbReference type="OrthoDB" id="434253at2759"/>
<feature type="domain" description="General stress protein FMN-binding split barrel" evidence="2">
    <location>
        <begin position="33"/>
        <end position="188"/>
    </location>
</feature>
<proteinExistence type="predicted"/>
<feature type="region of interest" description="Disordered" evidence="1">
    <location>
        <begin position="1"/>
        <end position="27"/>
    </location>
</feature>
<evidence type="ECO:0000313" key="3">
    <source>
        <dbReference type="EMBL" id="OIW28626.1"/>
    </source>
</evidence>
<dbReference type="EMBL" id="KV875098">
    <property type="protein sequence ID" value="OIW28626.1"/>
    <property type="molecule type" value="Genomic_DNA"/>
</dbReference>
<dbReference type="PANTHER" id="PTHR34818">
    <property type="entry name" value="PROTEIN BLI-3"/>
    <property type="match status" value="1"/>
</dbReference>
<reference evidence="3 4" key="1">
    <citation type="submission" date="2016-10" db="EMBL/GenBank/DDBJ databases">
        <title>Draft genome sequence of Coniochaeta ligniaria NRRL30616, a lignocellulolytic fungus for bioabatement of inhibitors in plant biomass hydrolysates.</title>
        <authorList>
            <consortium name="DOE Joint Genome Institute"/>
            <person name="Jimenez D.J."/>
            <person name="Hector R.E."/>
            <person name="Riley R."/>
            <person name="Sun H."/>
            <person name="Grigoriev I.V."/>
            <person name="Van Elsas J.D."/>
            <person name="Nichols N.N."/>
        </authorList>
    </citation>
    <scope>NUCLEOTIDE SEQUENCE [LARGE SCALE GENOMIC DNA]</scope>
    <source>
        <strain evidence="3 4">NRRL 30616</strain>
    </source>
</reference>
<dbReference type="InterPro" id="IPR012349">
    <property type="entry name" value="Split_barrel_FMN-bd"/>
</dbReference>
<gene>
    <name evidence="3" type="ORF">CONLIGDRAFT_617529</name>
</gene>
<evidence type="ECO:0000259" key="2">
    <source>
        <dbReference type="Pfam" id="PF16242"/>
    </source>
</evidence>
<name>A0A1J7JLP8_9PEZI</name>
<dbReference type="PANTHER" id="PTHR34818:SF1">
    <property type="entry name" value="PROTEIN BLI-3"/>
    <property type="match status" value="1"/>
</dbReference>
<dbReference type="STRING" id="1408157.A0A1J7JLP8"/>
<dbReference type="SUPFAM" id="SSF50475">
    <property type="entry name" value="FMN-binding split barrel"/>
    <property type="match status" value="1"/>
</dbReference>
<protein>
    <submittedName>
        <fullName evidence="3">Putative BLI-3 blue-light-inducible Bli-3 protein</fullName>
    </submittedName>
</protein>
<dbReference type="InterPro" id="IPR038725">
    <property type="entry name" value="YdaG_split_barrel_FMN-bd"/>
</dbReference>
<feature type="compositionally biased region" description="Basic and acidic residues" evidence="1">
    <location>
        <begin position="17"/>
        <end position="27"/>
    </location>
</feature>
<dbReference type="AlphaFoldDB" id="A0A1J7JLP8"/>
<accession>A0A1J7JLP8</accession>
<dbReference type="Gene3D" id="2.30.110.10">
    <property type="entry name" value="Electron Transport, Fmn-binding Protein, Chain A"/>
    <property type="match status" value="1"/>
</dbReference>
<dbReference type="Pfam" id="PF16242">
    <property type="entry name" value="Pyrid_ox_like"/>
    <property type="match status" value="1"/>
</dbReference>
<organism evidence="3 4">
    <name type="scientific">Coniochaeta ligniaria NRRL 30616</name>
    <dbReference type="NCBI Taxonomy" id="1408157"/>
    <lineage>
        <taxon>Eukaryota</taxon>
        <taxon>Fungi</taxon>
        <taxon>Dikarya</taxon>
        <taxon>Ascomycota</taxon>
        <taxon>Pezizomycotina</taxon>
        <taxon>Sordariomycetes</taxon>
        <taxon>Sordariomycetidae</taxon>
        <taxon>Coniochaetales</taxon>
        <taxon>Coniochaetaceae</taxon>
        <taxon>Coniochaeta</taxon>
    </lineage>
</organism>